<dbReference type="Pfam" id="PF13302">
    <property type="entry name" value="Acetyltransf_3"/>
    <property type="match status" value="1"/>
</dbReference>
<keyword evidence="2" id="KW-0808">Transferase</keyword>
<dbReference type="EC" id="2.3.-.-" evidence="2"/>
<dbReference type="Proteomes" id="UP001595803">
    <property type="component" value="Unassembled WGS sequence"/>
</dbReference>
<protein>
    <submittedName>
        <fullName evidence="2">GNAT family N-acetyltransferase</fullName>
        <ecNumber evidence="2">2.3.-.-</ecNumber>
    </submittedName>
</protein>
<dbReference type="InterPro" id="IPR051531">
    <property type="entry name" value="N-acetyltransferase"/>
</dbReference>
<feature type="domain" description="N-acetyltransferase" evidence="1">
    <location>
        <begin position="81"/>
        <end position="167"/>
    </location>
</feature>
<dbReference type="Gene3D" id="3.40.630.30">
    <property type="match status" value="1"/>
</dbReference>
<evidence type="ECO:0000259" key="1">
    <source>
        <dbReference type="Pfam" id="PF13302"/>
    </source>
</evidence>
<keyword evidence="2" id="KW-0012">Acyltransferase</keyword>
<reference evidence="3" key="1">
    <citation type="journal article" date="2019" name="Int. J. Syst. Evol. Microbiol.">
        <title>The Global Catalogue of Microorganisms (GCM) 10K type strain sequencing project: providing services to taxonomists for standard genome sequencing and annotation.</title>
        <authorList>
            <consortium name="The Broad Institute Genomics Platform"/>
            <consortium name="The Broad Institute Genome Sequencing Center for Infectious Disease"/>
            <person name="Wu L."/>
            <person name="Ma J."/>
        </authorList>
    </citation>
    <scope>NUCLEOTIDE SEQUENCE [LARGE SCALE GENOMIC DNA]</scope>
    <source>
        <strain evidence="3">CCTCC AB 2017081</strain>
    </source>
</reference>
<dbReference type="InterPro" id="IPR000182">
    <property type="entry name" value="GNAT_dom"/>
</dbReference>
<dbReference type="SUPFAM" id="SSF55729">
    <property type="entry name" value="Acyl-CoA N-acyltransferases (Nat)"/>
    <property type="match status" value="1"/>
</dbReference>
<name>A0ABV7Z2X6_9DEIO</name>
<dbReference type="PANTHER" id="PTHR43792">
    <property type="entry name" value="GNAT FAMILY, PUTATIVE (AFU_ORTHOLOGUE AFUA_3G00765)-RELATED-RELATED"/>
    <property type="match status" value="1"/>
</dbReference>
<gene>
    <name evidence="2" type="ORF">ACFOSB_01075</name>
</gene>
<proteinExistence type="predicted"/>
<organism evidence="2 3">
    <name type="scientific">Deinococcus rufus</name>
    <dbReference type="NCBI Taxonomy" id="2136097"/>
    <lineage>
        <taxon>Bacteria</taxon>
        <taxon>Thermotogati</taxon>
        <taxon>Deinococcota</taxon>
        <taxon>Deinococci</taxon>
        <taxon>Deinococcales</taxon>
        <taxon>Deinococcaceae</taxon>
        <taxon>Deinococcus</taxon>
    </lineage>
</organism>
<accession>A0ABV7Z2X6</accession>
<dbReference type="EMBL" id="JBHRZG010000001">
    <property type="protein sequence ID" value="MFC3831453.1"/>
    <property type="molecule type" value="Genomic_DNA"/>
</dbReference>
<dbReference type="GO" id="GO:0016746">
    <property type="term" value="F:acyltransferase activity"/>
    <property type="evidence" value="ECO:0007669"/>
    <property type="project" value="UniProtKB-KW"/>
</dbReference>
<dbReference type="PANTHER" id="PTHR43792:SF13">
    <property type="entry name" value="ACETYLTRANSFERASE"/>
    <property type="match status" value="1"/>
</dbReference>
<evidence type="ECO:0000313" key="3">
    <source>
        <dbReference type="Proteomes" id="UP001595803"/>
    </source>
</evidence>
<sequence>MAILSTPRTWLLPLTRRMIQQRLDHPSFDLNCGFGGSGPDSSMSVHFPPAWPGDPLAFFPAILARLRPGQEDVHPDTSFTLVARDARAGNRLTAIGQLGSTGTVSASGELEIGYGLNPAVWNQGYATEAVGALVAHLHTLARVRRVVAATARHNRASERVLEKTGFTRTGQRWSADDGDLTTWAHERR</sequence>
<evidence type="ECO:0000313" key="2">
    <source>
        <dbReference type="EMBL" id="MFC3831453.1"/>
    </source>
</evidence>
<dbReference type="InterPro" id="IPR016181">
    <property type="entry name" value="Acyl_CoA_acyltransferase"/>
</dbReference>
<comment type="caution">
    <text evidence="2">The sequence shown here is derived from an EMBL/GenBank/DDBJ whole genome shotgun (WGS) entry which is preliminary data.</text>
</comment>
<keyword evidence="3" id="KW-1185">Reference proteome</keyword>
<dbReference type="RefSeq" id="WP_322473091.1">
    <property type="nucleotide sequence ID" value="NZ_JBHRZG010000001.1"/>
</dbReference>